<evidence type="ECO:0000313" key="2">
    <source>
        <dbReference type="Proteomes" id="UP000824533"/>
    </source>
</evidence>
<protein>
    <submittedName>
        <fullName evidence="1">Uncharacterized protein</fullName>
    </submittedName>
</protein>
<name>A0ACC1DGK2_9NEOP</name>
<keyword evidence="2" id="KW-1185">Reference proteome</keyword>
<organism evidence="1 2">
    <name type="scientific">Dendrolimus kikuchii</name>
    <dbReference type="NCBI Taxonomy" id="765133"/>
    <lineage>
        <taxon>Eukaryota</taxon>
        <taxon>Metazoa</taxon>
        <taxon>Ecdysozoa</taxon>
        <taxon>Arthropoda</taxon>
        <taxon>Hexapoda</taxon>
        <taxon>Insecta</taxon>
        <taxon>Pterygota</taxon>
        <taxon>Neoptera</taxon>
        <taxon>Endopterygota</taxon>
        <taxon>Lepidoptera</taxon>
        <taxon>Glossata</taxon>
        <taxon>Ditrysia</taxon>
        <taxon>Bombycoidea</taxon>
        <taxon>Lasiocampidae</taxon>
        <taxon>Dendrolimus</taxon>
    </lineage>
</organism>
<evidence type="ECO:0000313" key="1">
    <source>
        <dbReference type="EMBL" id="KAJ0182742.1"/>
    </source>
</evidence>
<comment type="caution">
    <text evidence="1">The sequence shown here is derived from an EMBL/GenBank/DDBJ whole genome shotgun (WGS) entry which is preliminary data.</text>
</comment>
<dbReference type="Proteomes" id="UP000824533">
    <property type="component" value="Linkage Group LG03"/>
</dbReference>
<accession>A0ACC1DGK2</accession>
<proteinExistence type="predicted"/>
<sequence>MELKTKDNTPEENDDVVIAITKLLVWTPEEKSWWRCKSKKQSTLILDKVSGYVKRGEFAAVIGPSGAGKTTFLVSLAGKCTLPSEGMVTVNSVNVKDVQYTVEIVPQFDVFIDSLSVIEHLIFMTEMKLGSYKTPSNRSALSMLIRELKLEAHQETPIFALSGGERRLLSLATSLLSNPEILICDEPTTGLDSYNAAVVIDVLKKISTYINNTVNKQKLRYKFLYNTLTSINLHFCPISIDLRCPVNYNPAEFYIRAVSNNRQLGKIQKYYEDRLDYVEPSLSEVSSRRSLSQRNWFKQVHLLLWRLSLTLKREVKNHLLQLFLSVMVSALILGTCYSGISGTTQRGVQDIRGFLWLITSEVSFSLSYSALYVFEFEMSLFKREVGIYKCSAYLVSRFLSFIPRCILWPATLVTLATFTVNLPNHLITSLEIMTALTVSAIGAMSYGLGMSALFTSTGIMGDVIPCADIPLLLMSGAFHNIPSMPVWLYPVKYVSHFYYAMDAVSNVYWRQIDHIDCPLNETSLCVKDGPSVLIANGYSTNFILQDGVGLLFLTLLWALLGYCGLKREERKGYAY</sequence>
<gene>
    <name evidence="1" type="ORF">K1T71_002111</name>
</gene>
<reference evidence="1 2" key="1">
    <citation type="journal article" date="2021" name="Front. Genet.">
        <title>Chromosome-Level Genome Assembly Reveals Significant Gene Expansion in the Toll and IMD Signaling Pathways of Dendrolimus kikuchii.</title>
        <authorList>
            <person name="Zhou J."/>
            <person name="Wu P."/>
            <person name="Xiong Z."/>
            <person name="Liu N."/>
            <person name="Zhao N."/>
            <person name="Ji M."/>
            <person name="Qiu Y."/>
            <person name="Yang B."/>
        </authorList>
    </citation>
    <scope>NUCLEOTIDE SEQUENCE [LARGE SCALE GENOMIC DNA]</scope>
    <source>
        <strain evidence="1">Ann1</strain>
    </source>
</reference>
<dbReference type="EMBL" id="CM034389">
    <property type="protein sequence ID" value="KAJ0182742.1"/>
    <property type="molecule type" value="Genomic_DNA"/>
</dbReference>